<keyword evidence="2" id="KW-1185">Reference proteome</keyword>
<organism evidence="1 2">
    <name type="scientific">Thermobrachium celere DSM 8682</name>
    <dbReference type="NCBI Taxonomy" id="941824"/>
    <lineage>
        <taxon>Bacteria</taxon>
        <taxon>Bacillati</taxon>
        <taxon>Bacillota</taxon>
        <taxon>Clostridia</taxon>
        <taxon>Eubacteriales</taxon>
        <taxon>Clostridiaceae</taxon>
        <taxon>Thermobrachium</taxon>
    </lineage>
</organism>
<dbReference type="AlphaFoldDB" id="R7RTB5"/>
<proteinExistence type="predicted"/>
<dbReference type="Proteomes" id="UP000014923">
    <property type="component" value="Unassembled WGS sequence"/>
</dbReference>
<protein>
    <submittedName>
        <fullName evidence="1">Uncharacterized protein</fullName>
    </submittedName>
</protein>
<dbReference type="EMBL" id="CAVN010000153">
    <property type="protein sequence ID" value="CDF59284.1"/>
    <property type="molecule type" value="Genomic_DNA"/>
</dbReference>
<name>R7RTB5_9CLOT</name>
<dbReference type="RefSeq" id="WP_018666597.1">
    <property type="nucleotide sequence ID" value="NZ_HF952039.1"/>
</dbReference>
<dbReference type="HOGENOM" id="CLU_3104892_0_0_9"/>
<evidence type="ECO:0000313" key="1">
    <source>
        <dbReference type="EMBL" id="CDF59284.1"/>
    </source>
</evidence>
<comment type="caution">
    <text evidence="1">The sequence shown here is derived from an EMBL/GenBank/DDBJ whole genome shotgun (WGS) entry which is preliminary data.</text>
</comment>
<evidence type="ECO:0000313" key="2">
    <source>
        <dbReference type="Proteomes" id="UP000014923"/>
    </source>
</evidence>
<accession>R7RTB5</accession>
<sequence>MEREEIIVELEQYFEAAGFDQVYINKLKNMSDDELKELYESLRIENDNNLF</sequence>
<reference evidence="1" key="1">
    <citation type="submission" date="2013-03" db="EMBL/GenBank/DDBJ databases">
        <title>Draft genome sequence of the hydrogen-ethanol-producing anaerobic alkalithermophilic Caloramator celere.</title>
        <authorList>
            <person name="Ciranna A."/>
            <person name="Larjo A."/>
            <person name="Kivisto A."/>
            <person name="Santala V."/>
            <person name="Roos C."/>
            <person name="Karp M."/>
        </authorList>
    </citation>
    <scope>NUCLEOTIDE SEQUENCE [LARGE SCALE GENOMIC DNA]</scope>
    <source>
        <strain evidence="1">DSM 8682</strain>
    </source>
</reference>
<gene>
    <name evidence="1" type="ORF">TCEL_02356</name>
</gene>